<feature type="transmembrane region" description="Helical" evidence="1">
    <location>
        <begin position="195"/>
        <end position="217"/>
    </location>
</feature>
<proteinExistence type="predicted"/>
<accession>A0A0G1XPJ6</accession>
<sequence>MNFLKKYWYMIFVLLLTVGLGVMVFLTSGKLTTTKPVAPTVPQVTPKAAEPACTLTFTIATPTPTPTATPTPTPTPTPNPTCGGSCGSNGQCPTDHTCSGDKCVLSACLQSGVTCSTDKCTRIYPTPTPTPSQVRASCNNTCSVNTDCASGLVCLDSACRNPSCTEKTNCQCDVAAGTTPIPTAPPTPKVPVAGIGPSVLGASVIGGGLLLLLLGLAL</sequence>
<feature type="transmembrane region" description="Helical" evidence="1">
    <location>
        <begin position="7"/>
        <end position="26"/>
    </location>
</feature>
<keyword evidence="1" id="KW-0472">Membrane</keyword>
<reference evidence="2 3" key="1">
    <citation type="journal article" date="2015" name="Nature">
        <title>rRNA introns, odd ribosomes, and small enigmatic genomes across a large radiation of phyla.</title>
        <authorList>
            <person name="Brown C.T."/>
            <person name="Hug L.A."/>
            <person name="Thomas B.C."/>
            <person name="Sharon I."/>
            <person name="Castelle C.J."/>
            <person name="Singh A."/>
            <person name="Wilkins M.J."/>
            <person name="Williams K.H."/>
            <person name="Banfield J.F."/>
        </authorList>
    </citation>
    <scope>NUCLEOTIDE SEQUENCE [LARGE SCALE GENOMIC DNA]</scope>
</reference>
<dbReference type="EMBL" id="LCPJ01000002">
    <property type="protein sequence ID" value="KKU96255.1"/>
    <property type="molecule type" value="Genomic_DNA"/>
</dbReference>
<keyword evidence="1" id="KW-1133">Transmembrane helix</keyword>
<protein>
    <submittedName>
        <fullName evidence="2">Uncharacterized protein</fullName>
    </submittedName>
</protein>
<dbReference type="Proteomes" id="UP000034661">
    <property type="component" value="Unassembled WGS sequence"/>
</dbReference>
<name>A0A0G1XPJ6_9BACT</name>
<dbReference type="AlphaFoldDB" id="A0A0G1XPJ6"/>
<comment type="caution">
    <text evidence="2">The sequence shown here is derived from an EMBL/GenBank/DDBJ whole genome shotgun (WGS) entry which is preliminary data.</text>
</comment>
<keyword evidence="1" id="KW-0812">Transmembrane</keyword>
<evidence type="ECO:0000313" key="3">
    <source>
        <dbReference type="Proteomes" id="UP000034661"/>
    </source>
</evidence>
<evidence type="ECO:0000313" key="2">
    <source>
        <dbReference type="EMBL" id="KKU96255.1"/>
    </source>
</evidence>
<organism evidence="2 3">
    <name type="scientific">Candidatus Gottesmanbacteria bacterium GW2011_GWA1_48_13</name>
    <dbReference type="NCBI Taxonomy" id="1618439"/>
    <lineage>
        <taxon>Bacteria</taxon>
        <taxon>Candidatus Gottesmaniibacteriota</taxon>
    </lineage>
</organism>
<gene>
    <name evidence="2" type="ORF">UY27_C0002G0040</name>
</gene>
<evidence type="ECO:0000256" key="1">
    <source>
        <dbReference type="SAM" id="Phobius"/>
    </source>
</evidence>